<feature type="region of interest" description="Disordered" evidence="1">
    <location>
        <begin position="532"/>
        <end position="553"/>
    </location>
</feature>
<organism evidence="2 3">
    <name type="scientific">Fragilariopsis cylindrus CCMP1102</name>
    <dbReference type="NCBI Taxonomy" id="635003"/>
    <lineage>
        <taxon>Eukaryota</taxon>
        <taxon>Sar</taxon>
        <taxon>Stramenopiles</taxon>
        <taxon>Ochrophyta</taxon>
        <taxon>Bacillariophyta</taxon>
        <taxon>Bacillariophyceae</taxon>
        <taxon>Bacillariophycidae</taxon>
        <taxon>Bacillariales</taxon>
        <taxon>Bacillariaceae</taxon>
        <taxon>Fragilariopsis</taxon>
    </lineage>
</organism>
<feature type="region of interest" description="Disordered" evidence="1">
    <location>
        <begin position="440"/>
        <end position="487"/>
    </location>
</feature>
<keyword evidence="3" id="KW-1185">Reference proteome</keyword>
<dbReference type="InParanoid" id="A0A1E7F6R3"/>
<feature type="region of interest" description="Disordered" evidence="1">
    <location>
        <begin position="61"/>
        <end position="87"/>
    </location>
</feature>
<proteinExistence type="predicted"/>
<feature type="compositionally biased region" description="Acidic residues" evidence="1">
    <location>
        <begin position="276"/>
        <end position="288"/>
    </location>
</feature>
<protein>
    <submittedName>
        <fullName evidence="2">Uncharacterized protein</fullName>
    </submittedName>
</protein>
<dbReference type="KEGG" id="fcy:FRACYDRAFT_241882"/>
<feature type="compositionally biased region" description="Low complexity" evidence="1">
    <location>
        <begin position="448"/>
        <end position="461"/>
    </location>
</feature>
<feature type="region of interest" description="Disordered" evidence="1">
    <location>
        <begin position="636"/>
        <end position="665"/>
    </location>
</feature>
<dbReference type="AlphaFoldDB" id="A0A1E7F6R3"/>
<evidence type="ECO:0000313" key="3">
    <source>
        <dbReference type="Proteomes" id="UP000095751"/>
    </source>
</evidence>
<dbReference type="EMBL" id="KV784361">
    <property type="protein sequence ID" value="OEU13543.1"/>
    <property type="molecule type" value="Genomic_DNA"/>
</dbReference>
<feature type="compositionally biased region" description="Basic and acidic residues" evidence="1">
    <location>
        <begin position="236"/>
        <end position="245"/>
    </location>
</feature>
<evidence type="ECO:0000313" key="2">
    <source>
        <dbReference type="EMBL" id="OEU13543.1"/>
    </source>
</evidence>
<dbReference type="OrthoDB" id="10688871at2759"/>
<feature type="region of interest" description="Disordered" evidence="1">
    <location>
        <begin position="157"/>
        <end position="404"/>
    </location>
</feature>
<evidence type="ECO:0000256" key="1">
    <source>
        <dbReference type="SAM" id="MobiDB-lite"/>
    </source>
</evidence>
<feature type="compositionally biased region" description="Polar residues" evidence="1">
    <location>
        <begin position="636"/>
        <end position="648"/>
    </location>
</feature>
<feature type="compositionally biased region" description="Low complexity" evidence="1">
    <location>
        <begin position="301"/>
        <end position="310"/>
    </location>
</feature>
<feature type="compositionally biased region" description="Low complexity" evidence="1">
    <location>
        <begin position="157"/>
        <end position="167"/>
    </location>
</feature>
<reference evidence="2 3" key="1">
    <citation type="submission" date="2016-09" db="EMBL/GenBank/DDBJ databases">
        <title>Extensive genetic diversity and differential bi-allelic expression allows diatom success in the polar Southern Ocean.</title>
        <authorList>
            <consortium name="DOE Joint Genome Institute"/>
            <person name="Mock T."/>
            <person name="Otillar R.P."/>
            <person name="Strauss J."/>
            <person name="Dupont C."/>
            <person name="Frickenhaus S."/>
            <person name="Maumus F."/>
            <person name="Mcmullan M."/>
            <person name="Sanges R."/>
            <person name="Schmutz J."/>
            <person name="Toseland A."/>
            <person name="Valas R."/>
            <person name="Veluchamy A."/>
            <person name="Ward B.J."/>
            <person name="Allen A."/>
            <person name="Barry K."/>
            <person name="Falciatore A."/>
            <person name="Ferrante M."/>
            <person name="Fortunato A.E."/>
            <person name="Gloeckner G."/>
            <person name="Gruber A."/>
            <person name="Hipkin R."/>
            <person name="Janech M."/>
            <person name="Kroth P."/>
            <person name="Leese F."/>
            <person name="Lindquist E."/>
            <person name="Lyon B.R."/>
            <person name="Martin J."/>
            <person name="Mayer C."/>
            <person name="Parker M."/>
            <person name="Quesneville H."/>
            <person name="Raymond J."/>
            <person name="Uhlig C."/>
            <person name="Valentin K.U."/>
            <person name="Worden A.Z."/>
            <person name="Armbrust E.V."/>
            <person name="Bowler C."/>
            <person name="Green B."/>
            <person name="Moulton V."/>
            <person name="Van Oosterhout C."/>
            <person name="Grigoriev I."/>
        </authorList>
    </citation>
    <scope>NUCLEOTIDE SEQUENCE [LARGE SCALE GENOMIC DNA]</scope>
    <source>
        <strain evidence="2 3">CCMP1102</strain>
    </source>
</reference>
<accession>A0A1E7F6R3</accession>
<feature type="compositionally biased region" description="Polar residues" evidence="1">
    <location>
        <begin position="656"/>
        <end position="665"/>
    </location>
</feature>
<dbReference type="Proteomes" id="UP000095751">
    <property type="component" value="Unassembled WGS sequence"/>
</dbReference>
<gene>
    <name evidence="2" type="ORF">FRACYDRAFT_241882</name>
</gene>
<sequence length="665" mass="72776">MLASSSINKDRASSLKVPSVIRLSTTDNVDVNEDGDDTTTTSSSNNTLSISLTRNFRDQQKYRSSSSSLMKKSDSIRRRRNTSSSYFNCTSNTSKSVGVAVAVAVAGDNNIINTINTTPSCNIVHRALEVMSKSLKDAAATNGIDCQQQQQQQQQQYGGGQCQQEAGQRPHQQQPVDSDSDDSGDDVPPNDNSKSDDDKDNDIPTPPTIVSSPSLRKIAKKRRKEAGGISFHHTKSSKEYLRKAQEAYQRLHINNGPEQQIQQKQQREKDQQELSDALDSDSDSDTDPIDSGFFYPDDVPSHSQSSTSSSDPIDYGYGDPDCVPSRSSSTDPPIDYGYGDPDDVPSRSSSTDPPIDYGYGDPDDVPSRSSSTDPPIDYGYGDPDAAVPQHPQHQQSRRGGPFRRRNSVTKFSADAANIVAAKAATQRMMLLKPGIMSLARGHSKAQDSNTNSSNNSNINDNGCKARPSPPQRSRCQARGVLSPRSPVVKRCSNLQQMSVAASQEKQQNEDSSLMQIIQPDIRSIPLQLTSDFFNSDPKPNNLLRKGSNSSMNRSLRFTTPARTESSFSSDHTPTRKSLVISWNNSSNSNDGSFAHLPTEKIRRDSGVDKNKTSKYPILPLSGIGRSEVALAPQTTTMPTLSKTSSQTCMPAPVRRTPSNNWQWQE</sequence>
<feature type="compositionally biased region" description="Low complexity" evidence="1">
    <location>
        <begin position="373"/>
        <end position="384"/>
    </location>
</feature>
<name>A0A1E7F6R3_9STRA</name>